<name>A0A382Q7K6_9ZZZZ</name>
<gene>
    <name evidence="1" type="ORF">METZ01_LOCUS334418</name>
</gene>
<feature type="non-terminal residue" evidence="1">
    <location>
        <position position="1"/>
    </location>
</feature>
<dbReference type="EMBL" id="UINC01112544">
    <property type="protein sequence ID" value="SVC81564.1"/>
    <property type="molecule type" value="Genomic_DNA"/>
</dbReference>
<sequence length="22" mass="2506">NTSLIAPTGIYPRIDDKMLEEE</sequence>
<dbReference type="AlphaFoldDB" id="A0A382Q7K6"/>
<protein>
    <submittedName>
        <fullName evidence="1">Uncharacterized protein</fullName>
    </submittedName>
</protein>
<accession>A0A382Q7K6</accession>
<evidence type="ECO:0000313" key="1">
    <source>
        <dbReference type="EMBL" id="SVC81564.1"/>
    </source>
</evidence>
<reference evidence="1" key="1">
    <citation type="submission" date="2018-05" db="EMBL/GenBank/DDBJ databases">
        <authorList>
            <person name="Lanie J.A."/>
            <person name="Ng W.-L."/>
            <person name="Kazmierczak K.M."/>
            <person name="Andrzejewski T.M."/>
            <person name="Davidsen T.M."/>
            <person name="Wayne K.J."/>
            <person name="Tettelin H."/>
            <person name="Glass J.I."/>
            <person name="Rusch D."/>
            <person name="Podicherti R."/>
            <person name="Tsui H.-C.T."/>
            <person name="Winkler M.E."/>
        </authorList>
    </citation>
    <scope>NUCLEOTIDE SEQUENCE</scope>
</reference>
<proteinExistence type="predicted"/>
<organism evidence="1">
    <name type="scientific">marine metagenome</name>
    <dbReference type="NCBI Taxonomy" id="408172"/>
    <lineage>
        <taxon>unclassified sequences</taxon>
        <taxon>metagenomes</taxon>
        <taxon>ecological metagenomes</taxon>
    </lineage>
</organism>